<dbReference type="Gene3D" id="1.10.3720.10">
    <property type="entry name" value="MetI-like"/>
    <property type="match status" value="2"/>
</dbReference>
<feature type="transmembrane region" description="Helical" evidence="7">
    <location>
        <begin position="256"/>
        <end position="277"/>
    </location>
</feature>
<keyword evidence="3" id="KW-1003">Cell membrane</keyword>
<feature type="domain" description="ABC transmembrane type-1" evidence="8">
    <location>
        <begin position="78"/>
        <end position="273"/>
    </location>
</feature>
<gene>
    <name evidence="9" type="ORF">QJS35_08690</name>
</gene>
<evidence type="ECO:0000313" key="10">
    <source>
        <dbReference type="Proteomes" id="UP001493487"/>
    </source>
</evidence>
<feature type="transmembrane region" description="Helical" evidence="7">
    <location>
        <begin position="417"/>
        <end position="435"/>
    </location>
</feature>
<feature type="transmembrane region" description="Helical" evidence="7">
    <location>
        <begin position="383"/>
        <end position="405"/>
    </location>
</feature>
<keyword evidence="4 7" id="KW-0812">Transmembrane</keyword>
<accession>A0ABV1KRG2</accession>
<evidence type="ECO:0000256" key="7">
    <source>
        <dbReference type="SAM" id="Phobius"/>
    </source>
</evidence>
<dbReference type="SUPFAM" id="SSF161098">
    <property type="entry name" value="MetI-like"/>
    <property type="match status" value="2"/>
</dbReference>
<keyword evidence="10" id="KW-1185">Reference proteome</keyword>
<comment type="caution">
    <text evidence="9">The sequence shown here is derived from an EMBL/GenBank/DDBJ whole genome shotgun (WGS) entry which is preliminary data.</text>
</comment>
<proteinExistence type="predicted"/>
<protein>
    <recommendedName>
        <fullName evidence="8">ABC transmembrane type-1 domain-containing protein</fullName>
    </recommendedName>
</protein>
<reference evidence="9 10" key="1">
    <citation type="journal article" date="2023" name="Genome Announc.">
        <title>Pan-Genome Analyses of the Genus Cohnella and Proposal of the Novel Species Cohnella silvisoli sp. nov., Isolated from Forest Soil.</title>
        <authorList>
            <person name="Wang C."/>
            <person name="Mao L."/>
            <person name="Bao G."/>
            <person name="Zhu H."/>
        </authorList>
    </citation>
    <scope>NUCLEOTIDE SEQUENCE [LARGE SCALE GENOMIC DNA]</scope>
    <source>
        <strain evidence="9 10">NL03-T5-1</strain>
    </source>
</reference>
<feature type="transmembrane region" description="Helical" evidence="7">
    <location>
        <begin position="309"/>
        <end position="329"/>
    </location>
</feature>
<feature type="transmembrane region" description="Helical" evidence="7">
    <location>
        <begin position="20"/>
        <end position="39"/>
    </location>
</feature>
<feature type="transmembrane region" description="Helical" evidence="7">
    <location>
        <begin position="469"/>
        <end position="490"/>
    </location>
</feature>
<feature type="domain" description="ABC transmembrane type-1" evidence="8">
    <location>
        <begin position="348"/>
        <end position="536"/>
    </location>
</feature>
<comment type="subcellular location">
    <subcellularLocation>
        <location evidence="1">Cell membrane</location>
        <topology evidence="1">Multi-pass membrane protein</topology>
    </subcellularLocation>
</comment>
<organism evidence="9 10">
    <name type="scientific">Cohnella silvisoli</name>
    <dbReference type="NCBI Taxonomy" id="2873699"/>
    <lineage>
        <taxon>Bacteria</taxon>
        <taxon>Bacillati</taxon>
        <taxon>Bacillota</taxon>
        <taxon>Bacilli</taxon>
        <taxon>Bacillales</taxon>
        <taxon>Paenibacillaceae</taxon>
        <taxon>Cohnella</taxon>
    </lineage>
</organism>
<keyword evidence="5 7" id="KW-1133">Transmembrane helix</keyword>
<feature type="transmembrane region" description="Helical" evidence="7">
    <location>
        <begin position="82"/>
        <end position="103"/>
    </location>
</feature>
<dbReference type="RefSeq" id="WP_232187547.1">
    <property type="nucleotide sequence ID" value="NZ_JAIOAP010000013.1"/>
</dbReference>
<evidence type="ECO:0000313" key="9">
    <source>
        <dbReference type="EMBL" id="MEQ4482468.1"/>
    </source>
</evidence>
<keyword evidence="2" id="KW-0813">Transport</keyword>
<evidence type="ECO:0000256" key="2">
    <source>
        <dbReference type="ARBA" id="ARBA00022448"/>
    </source>
</evidence>
<dbReference type="Proteomes" id="UP001493487">
    <property type="component" value="Unassembled WGS sequence"/>
</dbReference>
<dbReference type="PANTHER" id="PTHR43744">
    <property type="entry name" value="ABC TRANSPORTER PERMEASE PROTEIN MG189-RELATED-RELATED"/>
    <property type="match status" value="1"/>
</dbReference>
<evidence type="ECO:0000259" key="8">
    <source>
        <dbReference type="PROSITE" id="PS50928"/>
    </source>
</evidence>
<feature type="transmembrane region" description="Helical" evidence="7">
    <location>
        <begin position="349"/>
        <end position="371"/>
    </location>
</feature>
<evidence type="ECO:0000256" key="6">
    <source>
        <dbReference type="ARBA" id="ARBA00023136"/>
    </source>
</evidence>
<evidence type="ECO:0000256" key="5">
    <source>
        <dbReference type="ARBA" id="ARBA00022989"/>
    </source>
</evidence>
<dbReference type="InterPro" id="IPR035906">
    <property type="entry name" value="MetI-like_sf"/>
</dbReference>
<feature type="transmembrane region" description="Helical" evidence="7">
    <location>
        <begin position="115"/>
        <end position="138"/>
    </location>
</feature>
<evidence type="ECO:0000256" key="4">
    <source>
        <dbReference type="ARBA" id="ARBA00022692"/>
    </source>
</evidence>
<dbReference type="PROSITE" id="PS50928">
    <property type="entry name" value="ABC_TM1"/>
    <property type="match status" value="2"/>
</dbReference>
<evidence type="ECO:0000256" key="1">
    <source>
        <dbReference type="ARBA" id="ARBA00004651"/>
    </source>
</evidence>
<feature type="transmembrane region" description="Helical" evidence="7">
    <location>
        <begin position="518"/>
        <end position="540"/>
    </location>
</feature>
<dbReference type="PANTHER" id="PTHR43744:SF8">
    <property type="entry name" value="SN-GLYCEROL-3-PHOSPHATE TRANSPORT SYSTEM PERMEASE PROTEIN UGPE"/>
    <property type="match status" value="1"/>
</dbReference>
<dbReference type="InterPro" id="IPR000515">
    <property type="entry name" value="MetI-like"/>
</dbReference>
<keyword evidence="6 7" id="KW-0472">Membrane</keyword>
<dbReference type="EMBL" id="JASKHM010000004">
    <property type="protein sequence ID" value="MEQ4482468.1"/>
    <property type="molecule type" value="Genomic_DNA"/>
</dbReference>
<feature type="transmembrane region" description="Helical" evidence="7">
    <location>
        <begin position="197"/>
        <end position="218"/>
    </location>
</feature>
<sequence length="552" mass="61968">MVKSSLSLSHRLWKYKLHYVIVIPALILILAFKIIPFVLNVHMAFTDFIPARGLWDSSWVGMDNFRLLFENVDFRRVLANTLIIKLSYVVFTGLVALGLSLALSSIRSEKLRNSFSTLFLIPFFIPSLVFAFVVMNILSPSLAPIFPVRSLFLGDTELFRPVIVIVETIKTCGIPILVALAAIGVKQAEQSYLLRNVLPAIRAIAAFMILQLSTILSMDFELLHQLNNPLVYLVGDTLNTYQFRIGLMQADYSASAAISLLQFCVQVVFTLLAYVIVRSFFLRDLFSAARDNSPLKTEKRNTSNTGLPALILYSLIVLLPLYMLFVYPFLSKSSTPFALGDLFSAGNFIIYFIVYFVTVCISLLLTLTLAYPLTVRDLPGRNLYKAFLLLVAVMGGGNIAEYLLVKELGMMDTVYSQMVFGFFPIVGVFVIKSIFNSRCGVLKEKAALDGRSELWMFFNLFIPKVWKPLVALGILQFASLWGSFYSSLIFMNSPEHFSPAARLLSVFYVDKESGVGELSLYAGIVSLPPIVLFLVFRRFLTSEVLLSQIRKL</sequence>
<name>A0ABV1KRG2_9BACL</name>
<evidence type="ECO:0000256" key="3">
    <source>
        <dbReference type="ARBA" id="ARBA00022475"/>
    </source>
</evidence>
<feature type="transmembrane region" description="Helical" evidence="7">
    <location>
        <begin position="158"/>
        <end position="185"/>
    </location>
</feature>